<sequence>MRQASGPPRRTWSGALAAPTGKIPDPPVVRGNPEPPAATRMHRMTPPRRGAGQADGHTARRQPIPMAPR</sequence>
<dbReference type="EMBL" id="BSYI01000028">
    <property type="protein sequence ID" value="GMG84038.1"/>
    <property type="molecule type" value="Genomic_DNA"/>
</dbReference>
<accession>A0ABQ6LRC2</accession>
<dbReference type="Proteomes" id="UP001239909">
    <property type="component" value="Unassembled WGS sequence"/>
</dbReference>
<evidence type="ECO:0000313" key="3">
    <source>
        <dbReference type="Proteomes" id="UP001239909"/>
    </source>
</evidence>
<evidence type="ECO:0000313" key="2">
    <source>
        <dbReference type="EMBL" id="GMG84038.1"/>
    </source>
</evidence>
<proteinExistence type="predicted"/>
<reference evidence="2 3" key="1">
    <citation type="submission" date="2023-04" db="EMBL/GenBank/DDBJ databases">
        <title>Marinoamorphus aggregata gen. nov., sp. Nov., isolate from tissue of brittle star Ophioplocus japonicus.</title>
        <authorList>
            <person name="Kawano K."/>
            <person name="Sawayama S."/>
            <person name="Nakagawa S."/>
        </authorList>
    </citation>
    <scope>NUCLEOTIDE SEQUENCE [LARGE SCALE GENOMIC DNA]</scope>
    <source>
        <strain evidence="2 3">NKW23</strain>
    </source>
</reference>
<comment type="caution">
    <text evidence="2">The sequence shown here is derived from an EMBL/GenBank/DDBJ whole genome shotgun (WGS) entry which is preliminary data.</text>
</comment>
<protein>
    <submittedName>
        <fullName evidence="2">Uncharacterized protein</fullName>
    </submittedName>
</protein>
<keyword evidence="3" id="KW-1185">Reference proteome</keyword>
<name>A0ABQ6LRC2_9RHOB</name>
<evidence type="ECO:0000256" key="1">
    <source>
        <dbReference type="SAM" id="MobiDB-lite"/>
    </source>
</evidence>
<feature type="region of interest" description="Disordered" evidence="1">
    <location>
        <begin position="1"/>
        <end position="69"/>
    </location>
</feature>
<gene>
    <name evidence="2" type="ORF">LNKW23_32520</name>
</gene>
<organism evidence="2 3">
    <name type="scientific">Paralimibaculum aggregatum</name>
    <dbReference type="NCBI Taxonomy" id="3036245"/>
    <lineage>
        <taxon>Bacteria</taxon>
        <taxon>Pseudomonadati</taxon>
        <taxon>Pseudomonadota</taxon>
        <taxon>Alphaproteobacteria</taxon>
        <taxon>Rhodobacterales</taxon>
        <taxon>Paracoccaceae</taxon>
        <taxon>Paralimibaculum</taxon>
    </lineage>
</organism>